<proteinExistence type="inferred from homology"/>
<evidence type="ECO:0000256" key="2">
    <source>
        <dbReference type="ARBA" id="ARBA00004251"/>
    </source>
</evidence>
<dbReference type="Gene3D" id="1.10.510.10">
    <property type="entry name" value="Transferase(Phosphotransferase) domain 1"/>
    <property type="match status" value="2"/>
</dbReference>
<keyword evidence="4" id="KW-1003">Cell membrane</keyword>
<keyword evidence="5 17" id="KW-0812">Transmembrane</keyword>
<name>A0ABD2LAF6_9BILA</name>
<dbReference type="EMBL" id="JBICBT010000494">
    <property type="protein sequence ID" value="KAL3111700.1"/>
    <property type="molecule type" value="Genomic_DNA"/>
</dbReference>
<comment type="similarity">
    <text evidence="14">Belongs to the adenylyl cyclase class-4/guanylyl cyclase family.</text>
</comment>
<dbReference type="PROSITE" id="PS50125">
    <property type="entry name" value="GUANYLATE_CYCLASE_2"/>
    <property type="match status" value="1"/>
</dbReference>
<evidence type="ECO:0000256" key="5">
    <source>
        <dbReference type="ARBA" id="ARBA00022692"/>
    </source>
</evidence>
<dbReference type="FunFam" id="3.30.70.1230:FF:000023">
    <property type="entry name" value="Guanylate cyclase"/>
    <property type="match status" value="1"/>
</dbReference>
<dbReference type="InterPro" id="IPR050401">
    <property type="entry name" value="Cyclic_nucleotide_synthase"/>
</dbReference>
<dbReference type="InterPro" id="IPR001828">
    <property type="entry name" value="ANF_lig-bd_rcpt"/>
</dbReference>
<dbReference type="InterPro" id="IPR018297">
    <property type="entry name" value="A/G_cyclase_CS"/>
</dbReference>
<keyword evidence="13 15" id="KW-0141">cGMP biosynthesis</keyword>
<evidence type="ECO:0000256" key="16">
    <source>
        <dbReference type="SAM" id="MobiDB-lite"/>
    </source>
</evidence>
<evidence type="ECO:0000256" key="10">
    <source>
        <dbReference type="ARBA" id="ARBA00023170"/>
    </source>
</evidence>
<keyword evidence="6 18" id="KW-0732">Signal</keyword>
<dbReference type="PROSITE" id="PS50011">
    <property type="entry name" value="PROTEIN_KINASE_DOM"/>
    <property type="match status" value="1"/>
</dbReference>
<dbReference type="GO" id="GO:0005886">
    <property type="term" value="C:plasma membrane"/>
    <property type="evidence" value="ECO:0007669"/>
    <property type="project" value="UniProtKB-SubCell"/>
</dbReference>
<evidence type="ECO:0000256" key="7">
    <source>
        <dbReference type="ARBA" id="ARBA00022741"/>
    </source>
</evidence>
<feature type="chain" id="PRO_5044747208" description="Guanylate cyclase" evidence="18">
    <location>
        <begin position="22"/>
        <end position="1114"/>
    </location>
</feature>
<dbReference type="Gene3D" id="3.40.50.2300">
    <property type="match status" value="1"/>
</dbReference>
<dbReference type="GO" id="GO:0007635">
    <property type="term" value="P:chemosensory behavior"/>
    <property type="evidence" value="ECO:0007669"/>
    <property type="project" value="UniProtKB-ARBA"/>
</dbReference>
<feature type="signal peptide" evidence="18">
    <location>
        <begin position="1"/>
        <end position="21"/>
    </location>
</feature>
<evidence type="ECO:0000256" key="14">
    <source>
        <dbReference type="RuleBase" id="RU000405"/>
    </source>
</evidence>
<dbReference type="SUPFAM" id="SSF56112">
    <property type="entry name" value="Protein kinase-like (PK-like)"/>
    <property type="match status" value="1"/>
</dbReference>
<dbReference type="EC" id="4.6.1.2" evidence="3 15"/>
<keyword evidence="9 17" id="KW-0472">Membrane</keyword>
<comment type="subcellular location">
    <subcellularLocation>
        <location evidence="2">Cell membrane</location>
        <topology evidence="2">Single-pass type I membrane protein</topology>
    </subcellularLocation>
</comment>
<dbReference type="PROSITE" id="PS00452">
    <property type="entry name" value="GUANYLATE_CYCLASE_1"/>
    <property type="match status" value="1"/>
</dbReference>
<evidence type="ECO:0000256" key="15">
    <source>
        <dbReference type="RuleBase" id="RU003431"/>
    </source>
</evidence>
<keyword evidence="12 14" id="KW-0456">Lyase</keyword>
<evidence type="ECO:0000256" key="17">
    <source>
        <dbReference type="SAM" id="Phobius"/>
    </source>
</evidence>
<evidence type="ECO:0000256" key="12">
    <source>
        <dbReference type="ARBA" id="ARBA00023239"/>
    </source>
</evidence>
<dbReference type="GO" id="GO:0000166">
    <property type="term" value="F:nucleotide binding"/>
    <property type="evidence" value="ECO:0007669"/>
    <property type="project" value="UniProtKB-KW"/>
</dbReference>
<comment type="caution">
    <text evidence="21">The sequence shown here is derived from an EMBL/GenBank/DDBJ whole genome shotgun (WGS) entry which is preliminary data.</text>
</comment>
<comment type="catalytic activity">
    <reaction evidence="1 15">
        <text>GTP = 3',5'-cyclic GMP + diphosphate</text>
        <dbReference type="Rhea" id="RHEA:13665"/>
        <dbReference type="ChEBI" id="CHEBI:33019"/>
        <dbReference type="ChEBI" id="CHEBI:37565"/>
        <dbReference type="ChEBI" id="CHEBI:57746"/>
        <dbReference type="EC" id="4.6.1.2"/>
    </reaction>
</comment>
<keyword evidence="22" id="KW-1185">Reference proteome</keyword>
<dbReference type="CDD" id="cd06352">
    <property type="entry name" value="PBP1_NPR_GC-like"/>
    <property type="match status" value="1"/>
</dbReference>
<dbReference type="InterPro" id="IPR029787">
    <property type="entry name" value="Nucleotide_cyclase"/>
</dbReference>
<dbReference type="AlphaFoldDB" id="A0ABD2LAF6"/>
<dbReference type="SMART" id="SM00044">
    <property type="entry name" value="CYCc"/>
    <property type="match status" value="1"/>
</dbReference>
<dbReference type="SUPFAM" id="SSF53822">
    <property type="entry name" value="Periplasmic binding protein-like I"/>
    <property type="match status" value="1"/>
</dbReference>
<evidence type="ECO:0000256" key="11">
    <source>
        <dbReference type="ARBA" id="ARBA00023180"/>
    </source>
</evidence>
<dbReference type="InterPro" id="IPR000719">
    <property type="entry name" value="Prot_kinase_dom"/>
</dbReference>
<organism evidence="21 22">
    <name type="scientific">Heterodera trifolii</name>
    <dbReference type="NCBI Taxonomy" id="157864"/>
    <lineage>
        <taxon>Eukaryota</taxon>
        <taxon>Metazoa</taxon>
        <taxon>Ecdysozoa</taxon>
        <taxon>Nematoda</taxon>
        <taxon>Chromadorea</taxon>
        <taxon>Rhabditida</taxon>
        <taxon>Tylenchina</taxon>
        <taxon>Tylenchomorpha</taxon>
        <taxon>Tylenchoidea</taxon>
        <taxon>Heteroderidae</taxon>
        <taxon>Heteroderinae</taxon>
        <taxon>Heterodera</taxon>
    </lineage>
</organism>
<dbReference type="GO" id="GO:0004383">
    <property type="term" value="F:guanylate cyclase activity"/>
    <property type="evidence" value="ECO:0007669"/>
    <property type="project" value="UniProtKB-EC"/>
</dbReference>
<evidence type="ECO:0000256" key="8">
    <source>
        <dbReference type="ARBA" id="ARBA00022989"/>
    </source>
</evidence>
<evidence type="ECO:0000256" key="18">
    <source>
        <dbReference type="SAM" id="SignalP"/>
    </source>
</evidence>
<feature type="domain" description="Guanylate cyclase" evidence="20">
    <location>
        <begin position="885"/>
        <end position="1015"/>
    </location>
</feature>
<evidence type="ECO:0000256" key="3">
    <source>
        <dbReference type="ARBA" id="ARBA00012202"/>
    </source>
</evidence>
<evidence type="ECO:0000256" key="1">
    <source>
        <dbReference type="ARBA" id="ARBA00001436"/>
    </source>
</evidence>
<dbReference type="Pfam" id="PF00211">
    <property type="entry name" value="Guanylate_cyc"/>
    <property type="match status" value="1"/>
</dbReference>
<reference evidence="21 22" key="1">
    <citation type="submission" date="2024-10" db="EMBL/GenBank/DDBJ databases">
        <authorList>
            <person name="Kim D."/>
        </authorList>
    </citation>
    <scope>NUCLEOTIDE SEQUENCE [LARGE SCALE GENOMIC DNA]</scope>
    <source>
        <strain evidence="21">BH-2024</strain>
    </source>
</reference>
<evidence type="ECO:0000259" key="19">
    <source>
        <dbReference type="PROSITE" id="PS50011"/>
    </source>
</evidence>
<dbReference type="PANTHER" id="PTHR11920:SF495">
    <property type="entry name" value="RECEPTOR-TYPE GUANYLATE CYCLASE GCY-7"/>
    <property type="match status" value="1"/>
</dbReference>
<evidence type="ECO:0000256" key="13">
    <source>
        <dbReference type="ARBA" id="ARBA00023293"/>
    </source>
</evidence>
<dbReference type="Gene3D" id="3.30.70.1230">
    <property type="entry name" value="Nucleotide cyclase"/>
    <property type="match status" value="1"/>
</dbReference>
<gene>
    <name evidence="21" type="ORF">niasHT_012796</name>
</gene>
<dbReference type="Proteomes" id="UP001620626">
    <property type="component" value="Unassembled WGS sequence"/>
</dbReference>
<dbReference type="Pfam" id="PF07701">
    <property type="entry name" value="HNOBA"/>
    <property type="match status" value="1"/>
</dbReference>
<dbReference type="Pfam" id="PF01094">
    <property type="entry name" value="ANF_receptor"/>
    <property type="match status" value="1"/>
</dbReference>
<evidence type="ECO:0000313" key="22">
    <source>
        <dbReference type="Proteomes" id="UP001620626"/>
    </source>
</evidence>
<keyword evidence="8 17" id="KW-1133">Transmembrane helix</keyword>
<keyword evidence="10" id="KW-0675">Receptor</keyword>
<dbReference type="InterPro" id="IPR011009">
    <property type="entry name" value="Kinase-like_dom_sf"/>
</dbReference>
<dbReference type="SUPFAM" id="SSF55073">
    <property type="entry name" value="Nucleotide cyclase"/>
    <property type="match status" value="1"/>
</dbReference>
<evidence type="ECO:0000256" key="4">
    <source>
        <dbReference type="ARBA" id="ARBA00022475"/>
    </source>
</evidence>
<evidence type="ECO:0000256" key="6">
    <source>
        <dbReference type="ARBA" id="ARBA00022729"/>
    </source>
</evidence>
<keyword evidence="11" id="KW-0325">Glycoprotein</keyword>
<dbReference type="PANTHER" id="PTHR11920">
    <property type="entry name" value="GUANYLYL CYCLASE"/>
    <property type="match status" value="1"/>
</dbReference>
<accession>A0ABD2LAF6</accession>
<feature type="compositionally biased region" description="Acidic residues" evidence="16">
    <location>
        <begin position="698"/>
        <end position="710"/>
    </location>
</feature>
<evidence type="ECO:0000313" key="21">
    <source>
        <dbReference type="EMBL" id="KAL3111700.1"/>
    </source>
</evidence>
<dbReference type="Pfam" id="PF00069">
    <property type="entry name" value="Pkinase"/>
    <property type="match status" value="1"/>
</dbReference>
<dbReference type="InterPro" id="IPR028082">
    <property type="entry name" value="Peripla_BP_I"/>
</dbReference>
<feature type="region of interest" description="Disordered" evidence="16">
    <location>
        <begin position="695"/>
        <end position="753"/>
    </location>
</feature>
<dbReference type="InterPro" id="IPR001054">
    <property type="entry name" value="A/G_cyclase"/>
</dbReference>
<feature type="transmembrane region" description="Helical" evidence="17">
    <location>
        <begin position="420"/>
        <end position="443"/>
    </location>
</feature>
<sequence>MSFNVNFIIVIGACLLLKCQTQQQTMPGNSVQQFTTPSVPVANNQTVIKVAMLVAQNDTDFGLPRKNSMLRNAGVYSRFGADAIIPTTCMDVAPQVGHLAANFNIPMIVWGQNMVSNLASSNNATYPTLLNIVPNYKYMASGLISLLQYFNWTQFGVVIQSDLGNVSGGCDYLAKDIDNSLGTSNITVNYKTRIFNVQSSDMDKIANSLQQRARIILLCFDDKTQLRAFALNLFDGGLITKWHYDITLSALSNRNYYGFYERVVNRTYGWPFYCPESECGAVSNGSLNSILLYDAIYNYGMALNESFKQFGIRRETYRNGSLLATNNRKPFMGLTGYATVETDRNTRVFVLSNRKSDSKQSPLRILMQLAWTNGELNVTMRNTSSLMWFSHGGTVPPAVPTCGFDGNGCTVSVFDLYKGYFISGIALFVLIIGASIFCVAYLIHAKIVDKQKGNLQWKIPFALLQRQNQRRLERTAERSHHSLHSNQTNISALTHSTIGSLAQSKHFTLYVYNGQKCIVHAYGPTSLAMPLSAVGMAECRTLRLFDHVNLNRFLGLSLDGPNLLAVWNFCARGSLKDVIMSGNAMVRDVVFIQSSIRELCEGLHFLHNSPLQFHGRLKSSVCLINDRWQVKISYFGLRWLKNTQKIQTKNLLWLAPEQLRKMGDNSDLIDATKQSDIYSLALIFTEMVNMAPCWETNNGDDEADSDESAADDQAVQQGNAMSRRRTTTTMAQHRSERRALGEGQQRRTGKRRQNSEEIVYLVKRGGLVPLRPTIRPALDNLNPELIHLIRDCWVESPGERPTIEKVRQKLRQMNAGQSINLMDHVFGMLEQYANKLEEDVHERTRELEEEKRKSDILLYRMMPRQVANSLKLGQSVEPEQFECVTVFFSDIVQFAALSNQMRPLHVVNLMNELYSIFDAIVDEHDVYKVESIGDGYLCVSGLPNRNGNLHAKQCADMALKFLNSLQSFRISDHSDQRIRLRIGLHSGPCVAGVVGLSMPRYCLFGDTVNTASRMESSSSANKIHISKETCILLHENSEGGAYLTESRGEVIIKGKGVMETFWLLGNAKISVGTMGTNYSQAAERQKAIGNDKSEKETEMYKSYKETTTTKLMAN</sequence>
<protein>
    <recommendedName>
        <fullName evidence="3 15">Guanylate cyclase</fullName>
        <ecNumber evidence="3 15">4.6.1.2</ecNumber>
    </recommendedName>
</protein>
<dbReference type="CDD" id="cd07302">
    <property type="entry name" value="CHD"/>
    <property type="match status" value="1"/>
</dbReference>
<evidence type="ECO:0000256" key="9">
    <source>
        <dbReference type="ARBA" id="ARBA00023136"/>
    </source>
</evidence>
<dbReference type="GO" id="GO:0006935">
    <property type="term" value="P:chemotaxis"/>
    <property type="evidence" value="ECO:0007669"/>
    <property type="project" value="UniProtKB-ARBA"/>
</dbReference>
<feature type="domain" description="Protein kinase" evidence="19">
    <location>
        <begin position="487"/>
        <end position="827"/>
    </location>
</feature>
<evidence type="ECO:0000259" key="20">
    <source>
        <dbReference type="PROSITE" id="PS50125"/>
    </source>
</evidence>
<keyword evidence="7" id="KW-0547">Nucleotide-binding</keyword>
<dbReference type="InterPro" id="IPR011645">
    <property type="entry name" value="HNOB_dom_associated"/>
</dbReference>